<dbReference type="InterPro" id="IPR029063">
    <property type="entry name" value="SAM-dependent_MTases_sf"/>
</dbReference>
<dbReference type="InterPro" id="IPR026170">
    <property type="entry name" value="FAM173A/B"/>
</dbReference>
<sequence>MLVPFVPSPPEVVYEMLKCADASSNDIVLDLGCGDGRVLKIAKESFKVKLAIGVEIDKRLCREAKSIDTDIICGDLLSLARVLLSRVTILTVYLSSRANSLLEDYILQSNNKNLKIVSHDFEFSKLKLYKKVNVKAKGLLGITDHTIYCYKI</sequence>
<dbReference type="GeneID" id="36837406"/>
<feature type="domain" description="DOT1" evidence="4">
    <location>
        <begin position="10"/>
        <end position="67"/>
    </location>
</feature>
<dbReference type="GO" id="GO:0032259">
    <property type="term" value="P:methylation"/>
    <property type="evidence" value="ECO:0007669"/>
    <property type="project" value="UniProtKB-KW"/>
</dbReference>
<dbReference type="OrthoDB" id="6027at2157"/>
<proteinExistence type="predicted"/>
<accession>A0A2U9IM32</accession>
<dbReference type="PANTHER" id="PTHR13610:SF11">
    <property type="entry name" value="METHYLTRANSFERASE DOMAIN-CONTAINING PROTEIN"/>
    <property type="match status" value="1"/>
</dbReference>
<name>A0A2U9IM32_9CREN</name>
<keyword evidence="3" id="KW-0949">S-adenosyl-L-methionine</keyword>
<keyword evidence="1" id="KW-0489">Methyltransferase</keyword>
<evidence type="ECO:0000313" key="5">
    <source>
        <dbReference type="EMBL" id="AWR97072.1"/>
    </source>
</evidence>
<dbReference type="Gene3D" id="3.40.50.150">
    <property type="entry name" value="Vaccinia Virus protein VP39"/>
    <property type="match status" value="1"/>
</dbReference>
<dbReference type="AlphaFoldDB" id="A0A2U9IM32"/>
<reference evidence="5 6" key="1">
    <citation type="submission" date="2018-05" db="EMBL/GenBank/DDBJ databases">
        <title>Complete Genome Sequences of Extremely Thermoacidophilic, Metal-Mobilizing Type-Strain Members of the Archaeal Family Sulfolobaceae: Acidianus brierleyi DSM-1651T, Acidianus sulfidivorans DSM-18786T, Metallosphaera hakonensis DSM-7519T, and Metallosphaera prunae DSM-10039T.</title>
        <authorList>
            <person name="Counts J.A."/>
            <person name="Kelly R.M."/>
        </authorList>
    </citation>
    <scope>NUCLEOTIDE SEQUENCE [LARGE SCALE GENOMIC DNA]</scope>
    <source>
        <strain evidence="5 6">JP7</strain>
    </source>
</reference>
<keyword evidence="2" id="KW-0808">Transferase</keyword>
<dbReference type="SUPFAM" id="SSF53335">
    <property type="entry name" value="S-adenosyl-L-methionine-dependent methyltransferases"/>
    <property type="match status" value="1"/>
</dbReference>
<organism evidence="5 6">
    <name type="scientific">Acidianus sulfidivorans JP7</name>
    <dbReference type="NCBI Taxonomy" id="619593"/>
    <lineage>
        <taxon>Archaea</taxon>
        <taxon>Thermoproteota</taxon>
        <taxon>Thermoprotei</taxon>
        <taxon>Sulfolobales</taxon>
        <taxon>Sulfolobaceae</taxon>
        <taxon>Acidianus</taxon>
    </lineage>
</organism>
<dbReference type="CDD" id="cd02440">
    <property type="entry name" value="AdoMet_MTases"/>
    <property type="match status" value="1"/>
</dbReference>
<dbReference type="PANTHER" id="PTHR13610">
    <property type="entry name" value="METHYLTRANSFERASE DOMAIN-CONTAINING PROTEIN"/>
    <property type="match status" value="1"/>
</dbReference>
<evidence type="ECO:0000313" key="6">
    <source>
        <dbReference type="Proteomes" id="UP000248410"/>
    </source>
</evidence>
<keyword evidence="6" id="KW-1185">Reference proteome</keyword>
<dbReference type="Pfam" id="PF08123">
    <property type="entry name" value="DOT1"/>
    <property type="match status" value="1"/>
</dbReference>
<protein>
    <recommendedName>
        <fullName evidence="4">DOT1 domain-containing protein</fullName>
    </recommendedName>
</protein>
<gene>
    <name evidence="5" type="ORF">DFR86_05515</name>
</gene>
<evidence type="ECO:0000256" key="1">
    <source>
        <dbReference type="ARBA" id="ARBA00022603"/>
    </source>
</evidence>
<dbReference type="Proteomes" id="UP000248410">
    <property type="component" value="Chromosome"/>
</dbReference>
<dbReference type="KEGG" id="asul:DFR86_05515"/>
<evidence type="ECO:0000256" key="3">
    <source>
        <dbReference type="ARBA" id="ARBA00022691"/>
    </source>
</evidence>
<evidence type="ECO:0000259" key="4">
    <source>
        <dbReference type="Pfam" id="PF08123"/>
    </source>
</evidence>
<dbReference type="EMBL" id="CP029288">
    <property type="protein sequence ID" value="AWR97072.1"/>
    <property type="molecule type" value="Genomic_DNA"/>
</dbReference>
<dbReference type="GO" id="GO:0031151">
    <property type="term" value="F:histone H3K79 methyltransferase activity"/>
    <property type="evidence" value="ECO:0007669"/>
    <property type="project" value="InterPro"/>
</dbReference>
<dbReference type="InterPro" id="IPR025789">
    <property type="entry name" value="DOT1_dom"/>
</dbReference>
<evidence type="ECO:0000256" key="2">
    <source>
        <dbReference type="ARBA" id="ARBA00022679"/>
    </source>
</evidence>
<dbReference type="RefSeq" id="WP_110379962.1">
    <property type="nucleotide sequence ID" value="NZ_CP029288.2"/>
</dbReference>